<dbReference type="GO" id="GO:0005524">
    <property type="term" value="F:ATP binding"/>
    <property type="evidence" value="ECO:0007669"/>
    <property type="project" value="UniProtKB-KW"/>
</dbReference>
<organism evidence="5 6">
    <name type="scientific">Romboutsia lituseburensis DSM 797</name>
    <dbReference type="NCBI Taxonomy" id="1121325"/>
    <lineage>
        <taxon>Bacteria</taxon>
        <taxon>Bacillati</taxon>
        <taxon>Bacillota</taxon>
        <taxon>Clostridia</taxon>
        <taxon>Peptostreptococcales</taxon>
        <taxon>Peptostreptococcaceae</taxon>
        <taxon>Romboutsia</taxon>
    </lineage>
</organism>
<dbReference type="InterPro" id="IPR003439">
    <property type="entry name" value="ABC_transporter-like_ATP-bd"/>
</dbReference>
<dbReference type="EMBL" id="FNGW01000003">
    <property type="protein sequence ID" value="SDL74987.1"/>
    <property type="molecule type" value="Genomic_DNA"/>
</dbReference>
<dbReference type="STRING" id="1121325.SAMN04515677_103268"/>
<protein>
    <submittedName>
        <fullName evidence="5">Iron complex transport system ATP-binding protein</fullName>
    </submittedName>
</protein>
<gene>
    <name evidence="5" type="ORF">SAMN04515677_103268</name>
</gene>
<evidence type="ECO:0000256" key="3">
    <source>
        <dbReference type="ARBA" id="ARBA00022840"/>
    </source>
</evidence>
<dbReference type="InterPro" id="IPR050153">
    <property type="entry name" value="Metal_Ion_Import_ABC"/>
</dbReference>
<dbReference type="Gene3D" id="3.40.50.300">
    <property type="entry name" value="P-loop containing nucleotide triphosphate hydrolases"/>
    <property type="match status" value="1"/>
</dbReference>
<evidence type="ECO:0000256" key="2">
    <source>
        <dbReference type="ARBA" id="ARBA00022741"/>
    </source>
</evidence>
<dbReference type="Pfam" id="PF00005">
    <property type="entry name" value="ABC_tran"/>
    <property type="match status" value="1"/>
</dbReference>
<dbReference type="SMART" id="SM00382">
    <property type="entry name" value="AAA"/>
    <property type="match status" value="1"/>
</dbReference>
<reference evidence="5 6" key="1">
    <citation type="submission" date="2016-10" db="EMBL/GenBank/DDBJ databases">
        <authorList>
            <person name="de Groot N.N."/>
        </authorList>
    </citation>
    <scope>NUCLEOTIDE SEQUENCE [LARGE SCALE GENOMIC DNA]</scope>
    <source>
        <strain evidence="5 6">DSM 797</strain>
    </source>
</reference>
<accession>A0A1G9MM55</accession>
<evidence type="ECO:0000256" key="1">
    <source>
        <dbReference type="ARBA" id="ARBA00022448"/>
    </source>
</evidence>
<dbReference type="SUPFAM" id="SSF52540">
    <property type="entry name" value="P-loop containing nucleoside triphosphate hydrolases"/>
    <property type="match status" value="1"/>
</dbReference>
<dbReference type="FunFam" id="3.40.50.300:FF:000134">
    <property type="entry name" value="Iron-enterobactin ABC transporter ATP-binding protein"/>
    <property type="match status" value="1"/>
</dbReference>
<keyword evidence="2" id="KW-0547">Nucleotide-binding</keyword>
<dbReference type="RefSeq" id="WP_092724967.1">
    <property type="nucleotide sequence ID" value="NZ_FNGW01000003.1"/>
</dbReference>
<dbReference type="CDD" id="cd03214">
    <property type="entry name" value="ABC_Iron-Siderophores_B12_Hemin"/>
    <property type="match status" value="1"/>
</dbReference>
<feature type="domain" description="ABC transporter" evidence="4">
    <location>
        <begin position="3"/>
        <end position="240"/>
    </location>
</feature>
<evidence type="ECO:0000259" key="4">
    <source>
        <dbReference type="PROSITE" id="PS50893"/>
    </source>
</evidence>
<dbReference type="PROSITE" id="PS50893">
    <property type="entry name" value="ABC_TRANSPORTER_2"/>
    <property type="match status" value="1"/>
</dbReference>
<keyword evidence="1" id="KW-0813">Transport</keyword>
<dbReference type="InterPro" id="IPR017871">
    <property type="entry name" value="ABC_transporter-like_CS"/>
</dbReference>
<sequence length="265" mass="29370">MNFSVKDGCFGYSNGKQILNNINFSVDEKEILSILGSNGVGKTTLLKCTLGLLNWKSGETLIDGKNIKNMSHRELWSSIGYVPQAKLSAFAYTVDEMVLLGRNSHLKMLEQPGKKDREIAQKCIERIGIDYLKGKLCSKISGGELQMVLIARALAAQPKLLILDEPESNLDFKNQLIVLDTIKSLRDEEGISCIVNTHYPDHAISISDKSLILNRDGSSMFGYADSIIVEDSLGKAFGVDVKIEDFYHLDKKYTSVFPISLACAR</sequence>
<evidence type="ECO:0000313" key="6">
    <source>
        <dbReference type="Proteomes" id="UP000199068"/>
    </source>
</evidence>
<dbReference type="InterPro" id="IPR003593">
    <property type="entry name" value="AAA+_ATPase"/>
</dbReference>
<dbReference type="GO" id="GO:0016887">
    <property type="term" value="F:ATP hydrolysis activity"/>
    <property type="evidence" value="ECO:0007669"/>
    <property type="project" value="InterPro"/>
</dbReference>
<dbReference type="AlphaFoldDB" id="A0A1G9MM55"/>
<dbReference type="PROSITE" id="PS00211">
    <property type="entry name" value="ABC_TRANSPORTER_1"/>
    <property type="match status" value="1"/>
</dbReference>
<dbReference type="PANTHER" id="PTHR42734:SF19">
    <property type="entry name" value="IRON COMPOUNDS ABC TRANSPORTER, ATP-BINDING PROTEIN"/>
    <property type="match status" value="1"/>
</dbReference>
<keyword evidence="3 5" id="KW-0067">ATP-binding</keyword>
<keyword evidence="6" id="KW-1185">Reference proteome</keyword>
<dbReference type="PANTHER" id="PTHR42734">
    <property type="entry name" value="METAL TRANSPORT SYSTEM ATP-BINDING PROTEIN TM_0124-RELATED"/>
    <property type="match status" value="1"/>
</dbReference>
<proteinExistence type="predicted"/>
<dbReference type="InterPro" id="IPR027417">
    <property type="entry name" value="P-loop_NTPase"/>
</dbReference>
<evidence type="ECO:0000313" key="5">
    <source>
        <dbReference type="EMBL" id="SDL74987.1"/>
    </source>
</evidence>
<dbReference type="Proteomes" id="UP000199068">
    <property type="component" value="Unassembled WGS sequence"/>
</dbReference>
<name>A0A1G9MM55_9FIRM</name>